<protein>
    <submittedName>
        <fullName evidence="1">Uncharacterized protein</fullName>
    </submittedName>
</protein>
<gene>
    <name evidence="1" type="ORF">H8F21_13960</name>
</gene>
<keyword evidence="2" id="KW-1185">Reference proteome</keyword>
<evidence type="ECO:0000313" key="1">
    <source>
        <dbReference type="EMBL" id="MBM5458669.1"/>
    </source>
</evidence>
<accession>A0ABS2BYH6</accession>
<organism evidence="1 2">
    <name type="scientific">Pseudomonas arcuscaelestis</name>
    <dbReference type="NCBI Taxonomy" id="2710591"/>
    <lineage>
        <taxon>Bacteria</taxon>
        <taxon>Pseudomonadati</taxon>
        <taxon>Pseudomonadota</taxon>
        <taxon>Gammaproteobacteria</taxon>
        <taxon>Pseudomonadales</taxon>
        <taxon>Pseudomonadaceae</taxon>
        <taxon>Pseudomonas</taxon>
    </lineage>
</organism>
<comment type="caution">
    <text evidence="1">The sequence shown here is derived from an EMBL/GenBank/DDBJ whole genome shotgun (WGS) entry which is preliminary data.</text>
</comment>
<evidence type="ECO:0000313" key="2">
    <source>
        <dbReference type="Proteomes" id="UP000745663"/>
    </source>
</evidence>
<reference evidence="1 2" key="1">
    <citation type="submission" date="2020-08" db="EMBL/GenBank/DDBJ databases">
        <title>Description of novel Pseudomonas species.</title>
        <authorList>
            <person name="Duman M."/>
            <person name="Mulet M."/>
            <person name="Altun S."/>
            <person name="Saticioglu I.B."/>
            <person name="Lalucat J."/>
            <person name="Garcia-Valdes E."/>
        </authorList>
    </citation>
    <scope>NUCLEOTIDE SEQUENCE [LARGE SCALE GENOMIC DNA]</scope>
    <source>
        <strain evidence="1 2">P66</strain>
    </source>
</reference>
<proteinExistence type="predicted"/>
<dbReference type="RefSeq" id="WP_203584608.1">
    <property type="nucleotide sequence ID" value="NZ_JACOPV010000008.1"/>
</dbReference>
<dbReference type="Proteomes" id="UP000745663">
    <property type="component" value="Unassembled WGS sequence"/>
</dbReference>
<name>A0ABS2BYH6_9PSED</name>
<sequence length="126" mass="13718">MPTSLFEHLALVDATIQASNRPVVPAKERRAILLAQLVNPDAGRGFDWLVPEAVNSAKFIHYEQSADFSLFVFDDRSVLVLLSTGFVYSVASGNPHSLVKISEWLASHNIVSTITGAQPAASHLFN</sequence>
<dbReference type="EMBL" id="JACOPV010000008">
    <property type="protein sequence ID" value="MBM5458669.1"/>
    <property type="molecule type" value="Genomic_DNA"/>
</dbReference>